<dbReference type="AlphaFoldDB" id="A6HVE7"/>
<gene>
    <name evidence="1" type="ORF">rCG_28832</name>
</gene>
<protein>
    <submittedName>
        <fullName evidence="1">RCG28832</fullName>
    </submittedName>
</protein>
<dbReference type="EMBL" id="CH473952">
    <property type="protein sequence ID" value="EDL82083.1"/>
    <property type="molecule type" value="Genomic_DNA"/>
</dbReference>
<proteinExistence type="predicted"/>
<sequence length="31" mass="3491">MSRDFPGFCAIPFVSNRLSCFTAEHGEAERD</sequence>
<name>A6HVE7_RAT</name>
<evidence type="ECO:0000313" key="2">
    <source>
        <dbReference type="Proteomes" id="UP000234681"/>
    </source>
</evidence>
<organism evidence="1 2">
    <name type="scientific">Rattus norvegicus</name>
    <name type="common">Rat</name>
    <dbReference type="NCBI Taxonomy" id="10116"/>
    <lineage>
        <taxon>Eukaryota</taxon>
        <taxon>Metazoa</taxon>
        <taxon>Chordata</taxon>
        <taxon>Craniata</taxon>
        <taxon>Vertebrata</taxon>
        <taxon>Euteleostomi</taxon>
        <taxon>Mammalia</taxon>
        <taxon>Eutheria</taxon>
        <taxon>Euarchontoglires</taxon>
        <taxon>Glires</taxon>
        <taxon>Rodentia</taxon>
        <taxon>Myomorpha</taxon>
        <taxon>Muroidea</taxon>
        <taxon>Muridae</taxon>
        <taxon>Murinae</taxon>
        <taxon>Rattus</taxon>
    </lineage>
</organism>
<dbReference type="Proteomes" id="UP000234681">
    <property type="component" value="Chromosome 2"/>
</dbReference>
<evidence type="ECO:0000313" key="1">
    <source>
        <dbReference type="EMBL" id="EDL82083.1"/>
    </source>
</evidence>
<reference evidence="2" key="1">
    <citation type="submission" date="2005-09" db="EMBL/GenBank/DDBJ databases">
        <authorList>
            <person name="Mural R.J."/>
            <person name="Li P.W."/>
            <person name="Adams M.D."/>
            <person name="Amanatides P.G."/>
            <person name="Baden-Tillson H."/>
            <person name="Barnstead M."/>
            <person name="Chin S.H."/>
            <person name="Dew I."/>
            <person name="Evans C.A."/>
            <person name="Ferriera S."/>
            <person name="Flanigan M."/>
            <person name="Fosler C."/>
            <person name="Glodek A."/>
            <person name="Gu Z."/>
            <person name="Holt R.A."/>
            <person name="Jennings D."/>
            <person name="Kraft C.L."/>
            <person name="Lu F."/>
            <person name="Nguyen T."/>
            <person name="Nusskern D.R."/>
            <person name="Pfannkoch C.M."/>
            <person name="Sitter C."/>
            <person name="Sutton G.G."/>
            <person name="Venter J.C."/>
            <person name="Wang Z."/>
            <person name="Woodage T."/>
            <person name="Zheng X.H."/>
            <person name="Zhong F."/>
        </authorList>
    </citation>
    <scope>NUCLEOTIDE SEQUENCE [LARGE SCALE GENOMIC DNA]</scope>
    <source>
        <strain>BN</strain>
        <strain evidence="2">Sprague-Dawley</strain>
    </source>
</reference>
<accession>A6HVE7</accession>